<reference evidence="3" key="2">
    <citation type="submission" date="2023-05" db="EMBL/GenBank/DDBJ databases">
        <authorList>
            <consortium name="Lawrence Berkeley National Laboratory"/>
            <person name="Steindorff A."/>
            <person name="Hensen N."/>
            <person name="Bonometti L."/>
            <person name="Westerberg I."/>
            <person name="Brannstrom I.O."/>
            <person name="Guillou S."/>
            <person name="Cros-Aarteil S."/>
            <person name="Calhoun S."/>
            <person name="Haridas S."/>
            <person name="Kuo A."/>
            <person name="Mondo S."/>
            <person name="Pangilinan J."/>
            <person name="Riley R."/>
            <person name="Labutti K."/>
            <person name="Andreopoulos B."/>
            <person name="Lipzen A."/>
            <person name="Chen C."/>
            <person name="Yanf M."/>
            <person name="Daum C."/>
            <person name="Ng V."/>
            <person name="Clum A."/>
            <person name="Ohm R."/>
            <person name="Martin F."/>
            <person name="Silar P."/>
            <person name="Natvig D."/>
            <person name="Lalanne C."/>
            <person name="Gautier V."/>
            <person name="Ament-Velasquez S.L."/>
            <person name="Kruys A."/>
            <person name="Hutchinson M.I."/>
            <person name="Powell A.J."/>
            <person name="Barry K."/>
            <person name="Miller A.N."/>
            <person name="Grigoriev I.V."/>
            <person name="Debuchy R."/>
            <person name="Gladieux P."/>
            <person name="Thoren M.H."/>
            <person name="Johannesson H."/>
        </authorList>
    </citation>
    <scope>NUCLEOTIDE SEQUENCE</scope>
    <source>
        <strain evidence="3">CBS 990.96</strain>
    </source>
</reference>
<comment type="caution">
    <text evidence="3">The sequence shown here is derived from an EMBL/GenBank/DDBJ whole genome shotgun (WGS) entry which is preliminary data.</text>
</comment>
<dbReference type="GO" id="GO:0042134">
    <property type="term" value="F:rRNA primary transcript binding"/>
    <property type="evidence" value="ECO:0007669"/>
    <property type="project" value="InterPro"/>
</dbReference>
<protein>
    <recommendedName>
        <fullName evidence="2">RNase MRP protein 1 RNA binding domain-containing protein</fullName>
    </recommendedName>
</protein>
<proteinExistence type="predicted"/>
<evidence type="ECO:0000256" key="1">
    <source>
        <dbReference type="SAM" id="MobiDB-lite"/>
    </source>
</evidence>
<sequence length="380" mass="42801">MADPQPPIHPTFNPSILSSSLDSLDPALEILSKFHHRNKNQHRLSKWWAQSDMLRRHTRKMIDLLTSALLNKKKLKLPTTQNETITQRAQYLRWHLGPGAFLAFTQLTADRQFAQLGLLLLGVLAQINKALEPFSPSPPSDLLIEGGEEDFSPEEAIPEVIQDETPAENTENIDLGVAVSRDSLDLNPSIEQEEDETNQISKPSKNSKILASKDEFTTSKKNPKKKAAADEFDNIFASISSSSSKPKKKKTTTKLSAPPKDEFTSIFGTDNPNKHKKKRQEQQPEEEEEDNEPLNFFTIDKKQGDKKSEHTNKPSTTLLKKQKKIKIDEFDDIFASLDSSQQPKNKKVKAIAVDNVSYTDNTIKKKKKVGDEFDNIFGGL</sequence>
<feature type="compositionally biased region" description="Acidic residues" evidence="1">
    <location>
        <begin position="283"/>
        <end position="292"/>
    </location>
</feature>
<dbReference type="EMBL" id="MU865289">
    <property type="protein sequence ID" value="KAK4232132.1"/>
    <property type="molecule type" value="Genomic_DNA"/>
</dbReference>
<keyword evidence="4" id="KW-1185">Reference proteome</keyword>
<dbReference type="PANTHER" id="PTHR37792">
    <property type="entry name" value="RIBONUCLEASE MRP PROTEIN SUBUNIT RMP1"/>
    <property type="match status" value="1"/>
</dbReference>
<feature type="domain" description="RNase MRP protein 1 RNA binding" evidence="2">
    <location>
        <begin position="30"/>
        <end position="126"/>
    </location>
</feature>
<dbReference type="Proteomes" id="UP001301958">
    <property type="component" value="Unassembled WGS sequence"/>
</dbReference>
<feature type="compositionally biased region" description="Basic and acidic residues" evidence="1">
    <location>
        <begin position="299"/>
        <end position="312"/>
    </location>
</feature>
<dbReference type="GO" id="GO:0000294">
    <property type="term" value="P:nuclear-transcribed mRNA catabolic process, RNase MRP-dependent"/>
    <property type="evidence" value="ECO:0007669"/>
    <property type="project" value="TreeGrafter"/>
</dbReference>
<feature type="compositionally biased region" description="Polar residues" evidence="1">
    <location>
        <begin position="198"/>
        <end position="209"/>
    </location>
</feature>
<evidence type="ECO:0000313" key="4">
    <source>
        <dbReference type="Proteomes" id="UP001301958"/>
    </source>
</evidence>
<reference evidence="3" key="1">
    <citation type="journal article" date="2023" name="Mol. Phylogenet. Evol.">
        <title>Genome-scale phylogeny and comparative genomics of the fungal order Sordariales.</title>
        <authorList>
            <person name="Hensen N."/>
            <person name="Bonometti L."/>
            <person name="Westerberg I."/>
            <person name="Brannstrom I.O."/>
            <person name="Guillou S."/>
            <person name="Cros-Aarteil S."/>
            <person name="Calhoun S."/>
            <person name="Haridas S."/>
            <person name="Kuo A."/>
            <person name="Mondo S."/>
            <person name="Pangilinan J."/>
            <person name="Riley R."/>
            <person name="LaButti K."/>
            <person name="Andreopoulos B."/>
            <person name="Lipzen A."/>
            <person name="Chen C."/>
            <person name="Yan M."/>
            <person name="Daum C."/>
            <person name="Ng V."/>
            <person name="Clum A."/>
            <person name="Steindorff A."/>
            <person name="Ohm R.A."/>
            <person name="Martin F."/>
            <person name="Silar P."/>
            <person name="Natvig D.O."/>
            <person name="Lalanne C."/>
            <person name="Gautier V."/>
            <person name="Ament-Velasquez S.L."/>
            <person name="Kruys A."/>
            <person name="Hutchinson M.I."/>
            <person name="Powell A.J."/>
            <person name="Barry K."/>
            <person name="Miller A.N."/>
            <person name="Grigoriev I.V."/>
            <person name="Debuchy R."/>
            <person name="Gladieux P."/>
            <person name="Hiltunen Thoren M."/>
            <person name="Johannesson H."/>
        </authorList>
    </citation>
    <scope>NUCLEOTIDE SEQUENCE</scope>
    <source>
        <strain evidence="3">CBS 990.96</strain>
    </source>
</reference>
<feature type="region of interest" description="Disordered" evidence="1">
    <location>
        <begin position="190"/>
        <end position="317"/>
    </location>
</feature>
<dbReference type="InterPro" id="IPR047204">
    <property type="entry name" value="RMP1_RBD"/>
</dbReference>
<dbReference type="InterPro" id="IPR047205">
    <property type="entry name" value="RMP1"/>
</dbReference>
<dbReference type="AlphaFoldDB" id="A0AAN7BZM8"/>
<dbReference type="GO" id="GO:0000172">
    <property type="term" value="C:ribonuclease MRP complex"/>
    <property type="evidence" value="ECO:0007669"/>
    <property type="project" value="InterPro"/>
</dbReference>
<organism evidence="3 4">
    <name type="scientific">Podospora fimiseda</name>
    <dbReference type="NCBI Taxonomy" id="252190"/>
    <lineage>
        <taxon>Eukaryota</taxon>
        <taxon>Fungi</taxon>
        <taxon>Dikarya</taxon>
        <taxon>Ascomycota</taxon>
        <taxon>Pezizomycotina</taxon>
        <taxon>Sordariomycetes</taxon>
        <taxon>Sordariomycetidae</taxon>
        <taxon>Sordariales</taxon>
        <taxon>Podosporaceae</taxon>
        <taxon>Podospora</taxon>
    </lineage>
</organism>
<evidence type="ECO:0000259" key="2">
    <source>
        <dbReference type="Pfam" id="PF20945"/>
    </source>
</evidence>
<evidence type="ECO:0000313" key="3">
    <source>
        <dbReference type="EMBL" id="KAK4232132.1"/>
    </source>
</evidence>
<accession>A0AAN7BZM8</accession>
<name>A0AAN7BZM8_9PEZI</name>
<dbReference type="Pfam" id="PF20945">
    <property type="entry name" value="RMP1"/>
    <property type="match status" value="1"/>
</dbReference>
<dbReference type="CDD" id="cd22573">
    <property type="entry name" value="RMP1_RBD"/>
    <property type="match status" value="1"/>
</dbReference>
<dbReference type="PANTHER" id="PTHR37792:SF1">
    <property type="entry name" value="RIBONUCLEASE MRP PROTEIN SUBUNIT RMP1"/>
    <property type="match status" value="1"/>
</dbReference>
<dbReference type="GO" id="GO:0000466">
    <property type="term" value="P:maturation of 5.8S rRNA from tricistronic rRNA transcript (SSU-rRNA, 5.8S rRNA, LSU-rRNA)"/>
    <property type="evidence" value="ECO:0007669"/>
    <property type="project" value="TreeGrafter"/>
</dbReference>
<gene>
    <name evidence="3" type="ORF">QBC38DRAFT_464472</name>
</gene>